<proteinExistence type="predicted"/>
<accession>A0AA37MZX3</accession>
<keyword evidence="1" id="KW-0805">Transcription regulation</keyword>
<dbReference type="RefSeq" id="WP_238316872.1">
    <property type="nucleotide sequence ID" value="NZ_BQKV01000040.1"/>
</dbReference>
<name>A0AA37MZX3_9FIRM</name>
<dbReference type="Gene3D" id="1.10.10.10">
    <property type="entry name" value="Winged helix-like DNA-binding domain superfamily/Winged helix DNA-binding domain"/>
    <property type="match status" value="1"/>
</dbReference>
<dbReference type="GO" id="GO:0003677">
    <property type="term" value="F:DNA binding"/>
    <property type="evidence" value="ECO:0007669"/>
    <property type="project" value="UniProtKB-KW"/>
</dbReference>
<dbReference type="Pfam" id="PF00392">
    <property type="entry name" value="GntR"/>
    <property type="match status" value="1"/>
</dbReference>
<feature type="domain" description="HTH gntR-type" evidence="4">
    <location>
        <begin position="9"/>
        <end position="77"/>
    </location>
</feature>
<dbReference type="InterPro" id="IPR000524">
    <property type="entry name" value="Tscrpt_reg_HTH_GntR"/>
</dbReference>
<dbReference type="InterPro" id="IPR036388">
    <property type="entry name" value="WH-like_DNA-bd_sf"/>
</dbReference>
<keyword evidence="2" id="KW-0238">DNA-binding</keyword>
<dbReference type="EMBL" id="BQKV01000040">
    <property type="protein sequence ID" value="GJN64678.1"/>
    <property type="molecule type" value="Genomic_DNA"/>
</dbReference>
<dbReference type="PANTHER" id="PTHR38445">
    <property type="entry name" value="HTH-TYPE TRANSCRIPTIONAL REPRESSOR YTRA"/>
    <property type="match status" value="1"/>
</dbReference>
<evidence type="ECO:0000313" key="5">
    <source>
        <dbReference type="EMBL" id="GJN64678.1"/>
    </source>
</evidence>
<organism evidence="5 6">
    <name type="scientific">Faecalibacterium gallinarum</name>
    <dbReference type="NCBI Taxonomy" id="2903556"/>
    <lineage>
        <taxon>Bacteria</taxon>
        <taxon>Bacillati</taxon>
        <taxon>Bacillota</taxon>
        <taxon>Clostridia</taxon>
        <taxon>Eubacteriales</taxon>
        <taxon>Oscillospiraceae</taxon>
        <taxon>Faecalibacterium</taxon>
    </lineage>
</organism>
<dbReference type="SUPFAM" id="SSF46785">
    <property type="entry name" value="Winged helix' DNA-binding domain"/>
    <property type="match status" value="1"/>
</dbReference>
<reference evidence="5" key="1">
    <citation type="journal article" date="2022" name="Int. J. Syst. Evol. Microbiol.">
        <title>Genome-based, phenotypic and chemotaxonomic classification of Faecalibacterium strains: proposal of three novel species Faecalibacterium duncaniae sp. nov., Faecalibacterium hattorii sp. nov. and Faecalibacterium gallinarum sp. nov. .</title>
        <authorList>
            <person name="Sakamoto M."/>
            <person name="Sakurai N."/>
            <person name="Tanno H."/>
            <person name="Iino T."/>
            <person name="Ohkuma M."/>
            <person name="Endo A."/>
        </authorList>
    </citation>
    <scope>NUCLEOTIDE SEQUENCE</scope>
    <source>
        <strain evidence="5">JCM 17207</strain>
    </source>
</reference>
<evidence type="ECO:0000313" key="6">
    <source>
        <dbReference type="Proteomes" id="UP001055185"/>
    </source>
</evidence>
<dbReference type="PROSITE" id="PS50949">
    <property type="entry name" value="HTH_GNTR"/>
    <property type="match status" value="1"/>
</dbReference>
<gene>
    <name evidence="5" type="ORF">JCM17207_13030</name>
</gene>
<evidence type="ECO:0000256" key="1">
    <source>
        <dbReference type="ARBA" id="ARBA00023015"/>
    </source>
</evidence>
<dbReference type="CDD" id="cd07377">
    <property type="entry name" value="WHTH_GntR"/>
    <property type="match status" value="1"/>
</dbReference>
<comment type="caution">
    <text evidence="5">The sequence shown here is derived from an EMBL/GenBank/DDBJ whole genome shotgun (WGS) entry which is preliminary data.</text>
</comment>
<keyword evidence="3" id="KW-0804">Transcription</keyword>
<dbReference type="AlphaFoldDB" id="A0AA37MZX3"/>
<dbReference type="GO" id="GO:0003700">
    <property type="term" value="F:DNA-binding transcription factor activity"/>
    <property type="evidence" value="ECO:0007669"/>
    <property type="project" value="InterPro"/>
</dbReference>
<evidence type="ECO:0000256" key="2">
    <source>
        <dbReference type="ARBA" id="ARBA00023125"/>
    </source>
</evidence>
<dbReference type="Proteomes" id="UP001055185">
    <property type="component" value="Unassembled WGS sequence"/>
</dbReference>
<dbReference type="PANTHER" id="PTHR38445:SF6">
    <property type="entry name" value="GNTR-FAMILY TRANSCRIPTIONAL REGULATOR"/>
    <property type="match status" value="1"/>
</dbReference>
<protein>
    <submittedName>
        <fullName evidence="5">GntR family transcriptional regulator</fullName>
    </submittedName>
</protein>
<sequence length="122" mass="13800">MKWQFSADAPIYTQLVAQIQMYIVSGALPPGERLPSVREFAAEAGVNPNTMQRAMAELEREGLVHSQRTAGRFVTEDRARIQQAKRQCAEEQIQTFLEKMEQLGYTRAEILQLMEQQGKGDG</sequence>
<dbReference type="PRINTS" id="PR00035">
    <property type="entry name" value="HTHGNTR"/>
</dbReference>
<evidence type="ECO:0000259" key="4">
    <source>
        <dbReference type="PROSITE" id="PS50949"/>
    </source>
</evidence>
<evidence type="ECO:0000256" key="3">
    <source>
        <dbReference type="ARBA" id="ARBA00023163"/>
    </source>
</evidence>
<keyword evidence="6" id="KW-1185">Reference proteome</keyword>
<dbReference type="SMART" id="SM00345">
    <property type="entry name" value="HTH_GNTR"/>
    <property type="match status" value="1"/>
</dbReference>
<dbReference type="InterPro" id="IPR036390">
    <property type="entry name" value="WH_DNA-bd_sf"/>
</dbReference>